<dbReference type="InterPro" id="IPR036390">
    <property type="entry name" value="WH_DNA-bd_sf"/>
</dbReference>
<keyword evidence="3" id="KW-0804">Transcription</keyword>
<dbReference type="InterPro" id="IPR014710">
    <property type="entry name" value="RmlC-like_jellyroll"/>
</dbReference>
<dbReference type="InterPro" id="IPR012318">
    <property type="entry name" value="HTH_CRP"/>
</dbReference>
<dbReference type="Gene3D" id="2.60.120.10">
    <property type="entry name" value="Jelly Rolls"/>
    <property type="match status" value="1"/>
</dbReference>
<proteinExistence type="predicted"/>
<evidence type="ECO:0000256" key="2">
    <source>
        <dbReference type="ARBA" id="ARBA00023125"/>
    </source>
</evidence>
<reference evidence="6 7" key="1">
    <citation type="submission" date="2018-04" db="EMBL/GenBank/DDBJ databases">
        <title>Novel Campyloabacter and Helicobacter Species and Strains.</title>
        <authorList>
            <person name="Mannion A.J."/>
            <person name="Shen Z."/>
            <person name="Fox J.G."/>
        </authorList>
    </citation>
    <scope>NUCLEOTIDE SEQUENCE [LARGE SCALE GENOMIC DNA]</scope>
    <source>
        <strain evidence="6 7">MIT 04-9362</strain>
    </source>
</reference>
<dbReference type="PROSITE" id="PS51063">
    <property type="entry name" value="HTH_CRP_2"/>
    <property type="match status" value="1"/>
</dbReference>
<keyword evidence="2" id="KW-0238">DNA-binding</keyword>
<dbReference type="GO" id="GO:0005829">
    <property type="term" value="C:cytosol"/>
    <property type="evidence" value="ECO:0007669"/>
    <property type="project" value="TreeGrafter"/>
</dbReference>
<dbReference type="SMART" id="SM00100">
    <property type="entry name" value="cNMP"/>
    <property type="match status" value="1"/>
</dbReference>
<dbReference type="PANTHER" id="PTHR24567">
    <property type="entry name" value="CRP FAMILY TRANSCRIPTIONAL REGULATORY PROTEIN"/>
    <property type="match status" value="1"/>
</dbReference>
<dbReference type="SUPFAM" id="SSF46785">
    <property type="entry name" value="Winged helix' DNA-binding domain"/>
    <property type="match status" value="1"/>
</dbReference>
<evidence type="ECO:0000256" key="3">
    <source>
        <dbReference type="ARBA" id="ARBA00023163"/>
    </source>
</evidence>
<dbReference type="Pfam" id="PF13545">
    <property type="entry name" value="HTH_Crp_2"/>
    <property type="match status" value="1"/>
</dbReference>
<evidence type="ECO:0000313" key="7">
    <source>
        <dbReference type="Proteomes" id="UP000256695"/>
    </source>
</evidence>
<dbReference type="InterPro" id="IPR018490">
    <property type="entry name" value="cNMP-bd_dom_sf"/>
</dbReference>
<keyword evidence="1" id="KW-0805">Transcription regulation</keyword>
<dbReference type="SMART" id="SM00419">
    <property type="entry name" value="HTH_CRP"/>
    <property type="match status" value="1"/>
</dbReference>
<dbReference type="GO" id="GO:0003677">
    <property type="term" value="F:DNA binding"/>
    <property type="evidence" value="ECO:0007669"/>
    <property type="project" value="UniProtKB-KW"/>
</dbReference>
<dbReference type="AlphaFoldDB" id="A0A3D8JBZ3"/>
<evidence type="ECO:0000259" key="4">
    <source>
        <dbReference type="PROSITE" id="PS50042"/>
    </source>
</evidence>
<organism evidence="6 7">
    <name type="scientific">Helicobacter anseris</name>
    <dbReference type="NCBI Taxonomy" id="375926"/>
    <lineage>
        <taxon>Bacteria</taxon>
        <taxon>Pseudomonadati</taxon>
        <taxon>Campylobacterota</taxon>
        <taxon>Epsilonproteobacteria</taxon>
        <taxon>Campylobacterales</taxon>
        <taxon>Helicobacteraceae</taxon>
        <taxon>Helicobacter</taxon>
    </lineage>
</organism>
<dbReference type="SUPFAM" id="SSF51206">
    <property type="entry name" value="cAMP-binding domain-like"/>
    <property type="match status" value="1"/>
</dbReference>
<dbReference type="CDD" id="cd00038">
    <property type="entry name" value="CAP_ED"/>
    <property type="match status" value="1"/>
</dbReference>
<comment type="caution">
    <text evidence="6">The sequence shown here is derived from an EMBL/GenBank/DDBJ whole genome shotgun (WGS) entry which is preliminary data.</text>
</comment>
<dbReference type="InterPro" id="IPR000595">
    <property type="entry name" value="cNMP-bd_dom"/>
</dbReference>
<evidence type="ECO:0000313" key="6">
    <source>
        <dbReference type="EMBL" id="RDU74596.1"/>
    </source>
</evidence>
<accession>A0A3D8JBZ3</accession>
<dbReference type="Proteomes" id="UP000256695">
    <property type="component" value="Unassembled WGS sequence"/>
</dbReference>
<dbReference type="InterPro" id="IPR050397">
    <property type="entry name" value="Env_Response_Regulators"/>
</dbReference>
<feature type="domain" description="Cyclic nucleotide-binding" evidence="4">
    <location>
        <begin position="20"/>
        <end position="119"/>
    </location>
</feature>
<gene>
    <name evidence="6" type="ORF">CQA57_00670</name>
</gene>
<dbReference type="PANTHER" id="PTHR24567:SF26">
    <property type="entry name" value="REGULATORY PROTEIN YEIL"/>
    <property type="match status" value="1"/>
</dbReference>
<dbReference type="RefSeq" id="WP_115578305.1">
    <property type="nucleotide sequence ID" value="NZ_NXLX01000001.1"/>
</dbReference>
<keyword evidence="7" id="KW-1185">Reference proteome</keyword>
<evidence type="ECO:0000256" key="1">
    <source>
        <dbReference type="ARBA" id="ARBA00023015"/>
    </source>
</evidence>
<evidence type="ECO:0000259" key="5">
    <source>
        <dbReference type="PROSITE" id="PS51063"/>
    </source>
</evidence>
<dbReference type="EMBL" id="NXLX01000001">
    <property type="protein sequence ID" value="RDU74596.1"/>
    <property type="molecule type" value="Genomic_DNA"/>
</dbReference>
<dbReference type="Pfam" id="PF00027">
    <property type="entry name" value="cNMP_binding"/>
    <property type="match status" value="1"/>
</dbReference>
<dbReference type="GO" id="GO:0003700">
    <property type="term" value="F:DNA-binding transcription factor activity"/>
    <property type="evidence" value="ECO:0007669"/>
    <property type="project" value="TreeGrafter"/>
</dbReference>
<dbReference type="OrthoDB" id="9815457at2"/>
<sequence length="201" mass="23447">MQFSEELLSFFEAIGKKQEYKKNAILFYEGQKPKDLYLLLKGCVRLYKTDEAGLVINIHFLQSPSFIAEMPVFEGLLYPASASFESDSVVLKIDFQKFKEKLFAHQEICMLFIKSLMLKIKFLEYSINQNFTMSVRLRFIKFIIGRKAELENFAQKEIARFINTTPETLSRTIKKLKEERLIDTCSGKIKILDLEALKQCL</sequence>
<feature type="domain" description="HTH crp-type" evidence="5">
    <location>
        <begin position="131"/>
        <end position="195"/>
    </location>
</feature>
<name>A0A3D8JBZ3_9HELI</name>
<protein>
    <submittedName>
        <fullName evidence="6">Crp/Fnr family transcriptional regulator</fullName>
    </submittedName>
</protein>
<dbReference type="PROSITE" id="PS50042">
    <property type="entry name" value="CNMP_BINDING_3"/>
    <property type="match status" value="1"/>
</dbReference>